<dbReference type="EMBL" id="PFNN01000017">
    <property type="protein sequence ID" value="PIZ46065.1"/>
    <property type="molecule type" value="Genomic_DNA"/>
</dbReference>
<protein>
    <recommendedName>
        <fullName evidence="4">Core-binding (CB) domain-containing protein</fullName>
    </recommendedName>
</protein>
<dbReference type="InterPro" id="IPR044068">
    <property type="entry name" value="CB"/>
</dbReference>
<feature type="domain" description="Core-binding (CB)" evidence="4">
    <location>
        <begin position="5"/>
        <end position="88"/>
    </location>
</feature>
<dbReference type="SUPFAM" id="SSF47823">
    <property type="entry name" value="lambda integrase-like, N-terminal domain"/>
    <property type="match status" value="1"/>
</dbReference>
<dbReference type="InterPro" id="IPR004107">
    <property type="entry name" value="Integrase_SAM-like_N"/>
</dbReference>
<dbReference type="PROSITE" id="PS51900">
    <property type="entry name" value="CB"/>
    <property type="match status" value="1"/>
</dbReference>
<evidence type="ECO:0000313" key="5">
    <source>
        <dbReference type="EMBL" id="PIZ46065.1"/>
    </source>
</evidence>
<dbReference type="Proteomes" id="UP000231727">
    <property type="component" value="Unassembled WGS sequence"/>
</dbReference>
<evidence type="ECO:0000256" key="2">
    <source>
        <dbReference type="PROSITE-ProRule" id="PRU01248"/>
    </source>
</evidence>
<accession>A0A2M7TI97</accession>
<keyword evidence="1 2" id="KW-0238">DNA-binding</keyword>
<feature type="non-terminal residue" evidence="5">
    <location>
        <position position="241"/>
    </location>
</feature>
<name>A0A2M7TI97_9BACT</name>
<dbReference type="Pfam" id="PF02899">
    <property type="entry name" value="Phage_int_SAM_1"/>
    <property type="match status" value="1"/>
</dbReference>
<organism evidence="5 6">
    <name type="scientific">Candidatus Woesebacteria bacterium CG_4_10_14_0_2_um_filter_44_9</name>
    <dbReference type="NCBI Taxonomy" id="1975055"/>
    <lineage>
        <taxon>Bacteria</taxon>
        <taxon>Candidatus Woeseibacteriota</taxon>
    </lineage>
</organism>
<dbReference type="Gene3D" id="1.10.150.130">
    <property type="match status" value="1"/>
</dbReference>
<keyword evidence="3" id="KW-0812">Transmembrane</keyword>
<keyword evidence="3" id="KW-1133">Transmembrane helix</keyword>
<reference evidence="6" key="1">
    <citation type="submission" date="2017-09" db="EMBL/GenBank/DDBJ databases">
        <title>Depth-based differentiation of microbial function through sediment-hosted aquifers and enrichment of novel symbionts in the deep terrestrial subsurface.</title>
        <authorList>
            <person name="Probst A.J."/>
            <person name="Ladd B."/>
            <person name="Jarett J.K."/>
            <person name="Geller-Mcgrath D.E."/>
            <person name="Sieber C.M.K."/>
            <person name="Emerson J.B."/>
            <person name="Anantharaman K."/>
            <person name="Thomas B.C."/>
            <person name="Malmstrom R."/>
            <person name="Stieglmeier M."/>
            <person name="Klingl A."/>
            <person name="Woyke T."/>
            <person name="Ryan C.M."/>
            <person name="Banfield J.F."/>
        </authorList>
    </citation>
    <scope>NUCLEOTIDE SEQUENCE [LARGE SCALE GENOMIC DNA]</scope>
</reference>
<dbReference type="InterPro" id="IPR010998">
    <property type="entry name" value="Integrase_recombinase_N"/>
</dbReference>
<keyword evidence="3" id="KW-0472">Membrane</keyword>
<proteinExistence type="predicted"/>
<sequence>MYNLYNSDTIILDFLNYLKSCGLSKNSVRFYKSDLKLFNRWFSGQYPRQTLKPTHLEEYKKFLLMRQVSVKTINRRLSTLRKFFAFLKIPVASPNLPATDPLAGFKKHLESLKVSHNTIKNYLSDIRGFLNKTSSSEPSLATFKRRQSSLGKFLSWSQKPAFYTSFQEKIIARLSLKPKLQKLVHTLFYQRPKWYKTYHDISVTSYFHIAILVIFSAALGIGAYEQFFKQAPTPLAYPATV</sequence>
<dbReference type="AlphaFoldDB" id="A0A2M7TI97"/>
<dbReference type="GO" id="GO:0015074">
    <property type="term" value="P:DNA integration"/>
    <property type="evidence" value="ECO:0007669"/>
    <property type="project" value="InterPro"/>
</dbReference>
<evidence type="ECO:0000259" key="4">
    <source>
        <dbReference type="PROSITE" id="PS51900"/>
    </source>
</evidence>
<evidence type="ECO:0000256" key="3">
    <source>
        <dbReference type="SAM" id="Phobius"/>
    </source>
</evidence>
<gene>
    <name evidence="5" type="ORF">COY30_00725</name>
</gene>
<feature type="transmembrane region" description="Helical" evidence="3">
    <location>
        <begin position="206"/>
        <end position="224"/>
    </location>
</feature>
<comment type="caution">
    <text evidence="5">The sequence shown here is derived from an EMBL/GenBank/DDBJ whole genome shotgun (WGS) entry which is preliminary data.</text>
</comment>
<dbReference type="GO" id="GO:0003677">
    <property type="term" value="F:DNA binding"/>
    <property type="evidence" value="ECO:0007669"/>
    <property type="project" value="UniProtKB-UniRule"/>
</dbReference>
<evidence type="ECO:0000313" key="6">
    <source>
        <dbReference type="Proteomes" id="UP000231727"/>
    </source>
</evidence>
<evidence type="ECO:0000256" key="1">
    <source>
        <dbReference type="ARBA" id="ARBA00023125"/>
    </source>
</evidence>